<evidence type="ECO:0000256" key="9">
    <source>
        <dbReference type="PIRNR" id="PIRNR017016"/>
    </source>
</evidence>
<dbReference type="PANTHER" id="PTHR13344">
    <property type="entry name" value="NADH-UBIQUINONE OXIDOREDUCTASE"/>
    <property type="match status" value="1"/>
</dbReference>
<comment type="similarity">
    <text evidence="2 9">Belongs to the complex I NDUFA8 subunit family.</text>
</comment>
<evidence type="ECO:0000256" key="7">
    <source>
        <dbReference type="ARBA" id="ARBA00023128"/>
    </source>
</evidence>
<dbReference type="EMBL" id="JACMRX010000002">
    <property type="protein sequence ID" value="KAF7995747.1"/>
    <property type="molecule type" value="Genomic_DNA"/>
</dbReference>
<keyword evidence="6 9" id="KW-0249">Electron transport</keyword>
<keyword evidence="5" id="KW-0677">Repeat</keyword>
<keyword evidence="9" id="KW-0472">Membrane</keyword>
<keyword evidence="8" id="KW-1015">Disulfide bond</keyword>
<sequence>MVVTDKTYIPPDEELTVQEINLSWPVLQAASFYLGKACEWENNEFMLCRTEEKCAVKCLNEGKAVTACALSFFQKLKKNCRPEFDQYYNCIDKSSGEGDFTPCRKTQAVLDKCVLDKMNIERPPFGYFCEVKVHDTKRPKPDQNIKEYPFIDKLPEDAPLPKARYGGRWMWQS</sequence>
<dbReference type="Proteomes" id="UP000639338">
    <property type="component" value="Unassembled WGS sequence"/>
</dbReference>
<name>A0A835CTV3_APHGI</name>
<keyword evidence="3 9" id="KW-0813">Transport</keyword>
<evidence type="ECO:0000313" key="11">
    <source>
        <dbReference type="Proteomes" id="UP000639338"/>
    </source>
</evidence>
<comment type="caution">
    <text evidence="10">The sequence shown here is derived from an EMBL/GenBank/DDBJ whole genome shotgun (WGS) entry which is preliminary data.</text>
</comment>
<evidence type="ECO:0000256" key="8">
    <source>
        <dbReference type="ARBA" id="ARBA00023157"/>
    </source>
</evidence>
<evidence type="ECO:0000256" key="6">
    <source>
        <dbReference type="ARBA" id="ARBA00022982"/>
    </source>
</evidence>
<keyword evidence="7 9" id="KW-0496">Mitochondrion</keyword>
<dbReference type="GO" id="GO:0006120">
    <property type="term" value="P:mitochondrial electron transport, NADH to ubiquinone"/>
    <property type="evidence" value="ECO:0007669"/>
    <property type="project" value="InterPro"/>
</dbReference>
<evidence type="ECO:0000256" key="4">
    <source>
        <dbReference type="ARBA" id="ARBA00022660"/>
    </source>
</evidence>
<organism evidence="10 11">
    <name type="scientific">Aphidius gifuensis</name>
    <name type="common">Parasitoid wasp</name>
    <dbReference type="NCBI Taxonomy" id="684658"/>
    <lineage>
        <taxon>Eukaryota</taxon>
        <taxon>Metazoa</taxon>
        <taxon>Ecdysozoa</taxon>
        <taxon>Arthropoda</taxon>
        <taxon>Hexapoda</taxon>
        <taxon>Insecta</taxon>
        <taxon>Pterygota</taxon>
        <taxon>Neoptera</taxon>
        <taxon>Endopterygota</taxon>
        <taxon>Hymenoptera</taxon>
        <taxon>Apocrita</taxon>
        <taxon>Ichneumonoidea</taxon>
        <taxon>Braconidae</taxon>
        <taxon>Aphidiinae</taxon>
        <taxon>Aphidius</taxon>
    </lineage>
</organism>
<accession>A0A835CTV3</accession>
<reference evidence="10 11" key="1">
    <citation type="submission" date="2020-08" db="EMBL/GenBank/DDBJ databases">
        <title>Aphidius gifuensis genome sequencing and assembly.</title>
        <authorList>
            <person name="Du Z."/>
        </authorList>
    </citation>
    <scope>NUCLEOTIDE SEQUENCE [LARGE SCALE GENOMIC DNA]</scope>
    <source>
        <strain evidence="10">YNYX2018</strain>
        <tissue evidence="10">Adults</tissue>
    </source>
</reference>
<dbReference type="PANTHER" id="PTHR13344:SF0">
    <property type="entry name" value="NADH DEHYDROGENASE [UBIQUINONE] 1 ALPHA SUBCOMPLEX SUBUNIT 8"/>
    <property type="match status" value="1"/>
</dbReference>
<dbReference type="OrthoDB" id="276296at2759"/>
<evidence type="ECO:0000256" key="5">
    <source>
        <dbReference type="ARBA" id="ARBA00022737"/>
    </source>
</evidence>
<dbReference type="AlphaFoldDB" id="A0A835CTV3"/>
<keyword evidence="9" id="KW-0999">Mitochondrion inner membrane</keyword>
<dbReference type="InterPro" id="IPR016680">
    <property type="entry name" value="NDUFA8"/>
</dbReference>
<comment type="subcellular location">
    <subcellularLocation>
        <location evidence="9">Mitochondrion inner membrane</location>
    </subcellularLocation>
</comment>
<gene>
    <name evidence="10" type="ORF">HCN44_006854</name>
</gene>
<keyword evidence="11" id="KW-1185">Reference proteome</keyword>
<proteinExistence type="inferred from homology"/>
<evidence type="ECO:0000256" key="2">
    <source>
        <dbReference type="ARBA" id="ARBA00010705"/>
    </source>
</evidence>
<keyword evidence="4 9" id="KW-0679">Respiratory chain</keyword>
<protein>
    <recommendedName>
        <fullName evidence="9">NADH dehydrogenase [ubiquinone] 1 alpha subcomplex subunit 8</fullName>
    </recommendedName>
</protein>
<evidence type="ECO:0000313" key="10">
    <source>
        <dbReference type="EMBL" id="KAF7995747.1"/>
    </source>
</evidence>
<comment type="function">
    <text evidence="1 9">Accessory subunit of the mitochondrial membrane respiratory chain NADH dehydrogenase (Complex I), that is believed not to be involved in catalysis. Complex I functions in the transfer of electrons from NADH to the respiratory chain. The immediate electron acceptor for the enzyme is believed to be ubiquinone.</text>
</comment>
<dbReference type="GO" id="GO:0005743">
    <property type="term" value="C:mitochondrial inner membrane"/>
    <property type="evidence" value="ECO:0007669"/>
    <property type="project" value="UniProtKB-SubCell"/>
</dbReference>
<dbReference type="PIRSF" id="PIRSF017016">
    <property type="entry name" value="NDUA8"/>
    <property type="match status" value="1"/>
</dbReference>
<evidence type="ECO:0000256" key="1">
    <source>
        <dbReference type="ARBA" id="ARBA00003195"/>
    </source>
</evidence>
<evidence type="ECO:0000256" key="3">
    <source>
        <dbReference type="ARBA" id="ARBA00022448"/>
    </source>
</evidence>